<accession>A0A4Z0QD28</accession>
<dbReference type="Proteomes" id="UP000298471">
    <property type="component" value="Unassembled WGS sequence"/>
</dbReference>
<organism evidence="1 2">
    <name type="scientific">Hymenobacter metallicola</name>
    <dbReference type="NCBI Taxonomy" id="2563114"/>
    <lineage>
        <taxon>Bacteria</taxon>
        <taxon>Pseudomonadati</taxon>
        <taxon>Bacteroidota</taxon>
        <taxon>Cytophagia</taxon>
        <taxon>Cytophagales</taxon>
        <taxon>Hymenobacteraceae</taxon>
        <taxon>Hymenobacter</taxon>
    </lineage>
</organism>
<sequence>MLKTNSAGFVGLVVLGLMAAPNVYGQGLGNSPYSRLGLGDYVPNLGGVRQQAMGGVGLASPNSINVNDINPALLYYTGRTTYEAGFNGQYKTLRNATSTNKTGSGNLGYLALSLPISKSWAAAIGLKPLSSVDYESFTSESIANDPSGLLVEKRQKGEGEITEAYMAHAFRLAKGLTVGATASYVFGTIDESIATTVKSPVDDPTTTEDNNPTTSAVADKMRYSDFTFRGGVHYRGKVNDNLNYNLGAVHTFQTKLNGTRSTSLRREDVQGVLIEELALVNDQKGSATLPALTQLGITLDNNKNWSASVDVSQQQWSKFRGFSGSGANTALNNTVRVGIGGEFAPDPTSVDNYFKRVSYRAGLSVGQMPYRPNGKALYDRAVSWGFAFPMPSATPLDATIISLAFSYGQRGNTESSTLTENGTSRVISNVKEDYVRMQLGVTLNNRWFIKRKIE</sequence>
<reference evidence="1 2" key="1">
    <citation type="submission" date="2019-04" db="EMBL/GenBank/DDBJ databases">
        <authorList>
            <person name="Feng G."/>
            <person name="Zhang J."/>
            <person name="Zhu H."/>
        </authorList>
    </citation>
    <scope>NUCLEOTIDE SEQUENCE [LARGE SCALE GENOMIC DNA]</scope>
    <source>
        <strain evidence="1 2">9PBR-1</strain>
    </source>
</reference>
<dbReference type="EMBL" id="SRMB01000003">
    <property type="protein sequence ID" value="TGE26612.1"/>
    <property type="molecule type" value="Genomic_DNA"/>
</dbReference>
<proteinExistence type="predicted"/>
<dbReference type="RefSeq" id="WP_135396517.1">
    <property type="nucleotide sequence ID" value="NZ_SRMB01000003.1"/>
</dbReference>
<comment type="caution">
    <text evidence="1">The sequence shown here is derived from an EMBL/GenBank/DDBJ whole genome shotgun (WGS) entry which is preliminary data.</text>
</comment>
<dbReference type="OrthoDB" id="1491239at2"/>
<protein>
    <recommendedName>
        <fullName evidence="3">Aromatic hydrocarbon degradation protein</fullName>
    </recommendedName>
</protein>
<gene>
    <name evidence="1" type="ORF">E5K02_17660</name>
</gene>
<dbReference type="AlphaFoldDB" id="A0A4Z0QD28"/>
<keyword evidence="2" id="KW-1185">Reference proteome</keyword>
<name>A0A4Z0QD28_9BACT</name>
<evidence type="ECO:0000313" key="1">
    <source>
        <dbReference type="EMBL" id="TGE26612.1"/>
    </source>
</evidence>
<dbReference type="Gene3D" id="2.40.160.60">
    <property type="entry name" value="Outer membrane protein transport protein (OMPP1/FadL/TodX)"/>
    <property type="match status" value="1"/>
</dbReference>
<evidence type="ECO:0000313" key="2">
    <source>
        <dbReference type="Proteomes" id="UP000298471"/>
    </source>
</evidence>
<dbReference type="SUPFAM" id="SSF56935">
    <property type="entry name" value="Porins"/>
    <property type="match status" value="1"/>
</dbReference>
<evidence type="ECO:0008006" key="3">
    <source>
        <dbReference type="Google" id="ProtNLM"/>
    </source>
</evidence>